<dbReference type="GO" id="GO:0015976">
    <property type="term" value="P:carbon utilization"/>
    <property type="evidence" value="ECO:0007669"/>
    <property type="project" value="InterPro"/>
</dbReference>
<dbReference type="EMBL" id="KI913955">
    <property type="protein sequence ID" value="ETW06487.1"/>
    <property type="molecule type" value="Genomic_DNA"/>
</dbReference>
<evidence type="ECO:0000313" key="10">
    <source>
        <dbReference type="EMBL" id="ETW06487.1"/>
    </source>
</evidence>
<feature type="binding site" evidence="7">
    <location>
        <position position="165"/>
    </location>
    <ligand>
        <name>Zn(2+)</name>
        <dbReference type="ChEBI" id="CHEBI:29105"/>
    </ligand>
</feature>
<feature type="region of interest" description="Disordered" evidence="9">
    <location>
        <begin position="1"/>
        <end position="36"/>
    </location>
</feature>
<organism evidence="10">
    <name type="scientific">Aphanomyces invadans</name>
    <dbReference type="NCBI Taxonomy" id="157072"/>
    <lineage>
        <taxon>Eukaryota</taxon>
        <taxon>Sar</taxon>
        <taxon>Stramenopiles</taxon>
        <taxon>Oomycota</taxon>
        <taxon>Saprolegniomycetes</taxon>
        <taxon>Saprolegniales</taxon>
        <taxon>Verrucalvaceae</taxon>
        <taxon>Aphanomyces</taxon>
    </lineage>
</organism>
<gene>
    <name evidence="10" type="ORF">H310_02732</name>
</gene>
<feature type="binding site" evidence="7">
    <location>
        <position position="81"/>
    </location>
    <ligand>
        <name>Zn(2+)</name>
        <dbReference type="ChEBI" id="CHEBI:29105"/>
    </ligand>
</feature>
<evidence type="ECO:0000256" key="2">
    <source>
        <dbReference type="ARBA" id="ARBA00012925"/>
    </source>
</evidence>
<dbReference type="InterPro" id="IPR015892">
    <property type="entry name" value="Carbonic_anhydrase_CS"/>
</dbReference>
<evidence type="ECO:0000256" key="6">
    <source>
        <dbReference type="ARBA" id="ARBA00048348"/>
    </source>
</evidence>
<feature type="compositionally biased region" description="Pro residues" evidence="9">
    <location>
        <begin position="19"/>
        <end position="31"/>
    </location>
</feature>
<dbReference type="PANTHER" id="PTHR11002">
    <property type="entry name" value="CARBONIC ANHYDRASE"/>
    <property type="match status" value="1"/>
</dbReference>
<sequence length="281" mass="31494">MAAQGVSAMHHCDSDPSLEAPPPSPMNPPMSPRVHVHSGERGITQLLDRNRAWADSMLEKDPDFFTRLASQHSPEILWIGCSDSRVPANEILALSPGEVFVHRNIANQVSTFTIVCAHRLLVTLMSRTHPRVSLVSTDMNCLSVIEYAVKYLQVRHIIVCGHYGCGGVHAALSQDEFGLVDNWLRSIKDLYIENHKKFGHITDTTTKADLLTEENVARSVYNVCHSRIVQNAWENGQTLSVHGLCYRLQDGIIRDLQICISGEDQVEAIYRRMMTKSKPEL</sequence>
<dbReference type="EC" id="4.2.1.1" evidence="2 8"/>
<dbReference type="GeneID" id="20079782"/>
<keyword evidence="3 7" id="KW-0479">Metal-binding</keyword>
<dbReference type="VEuPathDB" id="FungiDB:H310_02732"/>
<dbReference type="SMART" id="SM00947">
    <property type="entry name" value="Pro_CA"/>
    <property type="match status" value="1"/>
</dbReference>
<dbReference type="PROSITE" id="PS00705">
    <property type="entry name" value="PROK_CO2_ANHYDRASE_2"/>
    <property type="match status" value="1"/>
</dbReference>
<proteinExistence type="inferred from homology"/>
<dbReference type="PANTHER" id="PTHR11002:SF76">
    <property type="entry name" value="CARBONIC ANHYDRASE"/>
    <property type="match status" value="1"/>
</dbReference>
<accession>A0A024UKW7</accession>
<keyword evidence="5 8" id="KW-0456">Lyase</keyword>
<evidence type="ECO:0000256" key="5">
    <source>
        <dbReference type="ARBA" id="ARBA00023239"/>
    </source>
</evidence>
<protein>
    <recommendedName>
        <fullName evidence="2 8">Carbonic anhydrase</fullName>
        <ecNumber evidence="2 8">4.2.1.1</ecNumber>
    </recommendedName>
    <alternativeName>
        <fullName evidence="8">Carbonate dehydratase</fullName>
    </alternativeName>
</protein>
<reference evidence="10" key="1">
    <citation type="submission" date="2013-12" db="EMBL/GenBank/DDBJ databases">
        <title>The Genome Sequence of Aphanomyces invadans NJM9701.</title>
        <authorList>
            <consortium name="The Broad Institute Genomics Platform"/>
            <person name="Russ C."/>
            <person name="Tyler B."/>
            <person name="van West P."/>
            <person name="Dieguez-Uribeondo J."/>
            <person name="Young S.K."/>
            <person name="Zeng Q."/>
            <person name="Gargeya S."/>
            <person name="Fitzgerald M."/>
            <person name="Abouelleil A."/>
            <person name="Alvarado L."/>
            <person name="Chapman S.B."/>
            <person name="Gainer-Dewar J."/>
            <person name="Goldberg J."/>
            <person name="Griggs A."/>
            <person name="Gujja S."/>
            <person name="Hansen M."/>
            <person name="Howarth C."/>
            <person name="Imamovic A."/>
            <person name="Ireland A."/>
            <person name="Larimer J."/>
            <person name="McCowan C."/>
            <person name="Murphy C."/>
            <person name="Pearson M."/>
            <person name="Poon T.W."/>
            <person name="Priest M."/>
            <person name="Roberts A."/>
            <person name="Saif S."/>
            <person name="Shea T."/>
            <person name="Sykes S."/>
            <person name="Wortman J."/>
            <person name="Nusbaum C."/>
            <person name="Birren B."/>
        </authorList>
    </citation>
    <scope>NUCLEOTIDE SEQUENCE [LARGE SCALE GENOMIC DNA]</scope>
    <source>
        <strain evidence="10">NJM9701</strain>
    </source>
</reference>
<comment type="function">
    <text evidence="8">Reversible hydration of carbon dioxide.</text>
</comment>
<comment type="cofactor">
    <cofactor evidence="7">
        <name>Zn(2+)</name>
        <dbReference type="ChEBI" id="CHEBI:29105"/>
    </cofactor>
    <text evidence="7">Binds 1 zinc ion per subunit.</text>
</comment>
<feature type="binding site" evidence="7">
    <location>
        <position position="162"/>
    </location>
    <ligand>
        <name>Zn(2+)</name>
        <dbReference type="ChEBI" id="CHEBI:29105"/>
    </ligand>
</feature>
<dbReference type="Gene3D" id="3.40.1050.10">
    <property type="entry name" value="Carbonic anhydrase"/>
    <property type="match status" value="1"/>
</dbReference>
<evidence type="ECO:0000256" key="4">
    <source>
        <dbReference type="ARBA" id="ARBA00022833"/>
    </source>
</evidence>
<dbReference type="InterPro" id="IPR036874">
    <property type="entry name" value="Carbonic_anhydrase_sf"/>
</dbReference>
<keyword evidence="4 7" id="KW-0862">Zinc</keyword>
<dbReference type="OrthoDB" id="10248475at2759"/>
<dbReference type="PROSITE" id="PS00704">
    <property type="entry name" value="PROK_CO2_ANHYDRASE_1"/>
    <property type="match status" value="1"/>
</dbReference>
<feature type="binding site" evidence="7">
    <location>
        <position position="83"/>
    </location>
    <ligand>
        <name>Zn(2+)</name>
        <dbReference type="ChEBI" id="CHEBI:29105"/>
    </ligand>
</feature>
<dbReference type="SUPFAM" id="SSF53056">
    <property type="entry name" value="beta-carbonic anhydrase, cab"/>
    <property type="match status" value="1"/>
</dbReference>
<dbReference type="CDD" id="cd00883">
    <property type="entry name" value="beta_CA_cladeA"/>
    <property type="match status" value="1"/>
</dbReference>
<dbReference type="GO" id="GO:0008270">
    <property type="term" value="F:zinc ion binding"/>
    <property type="evidence" value="ECO:0007669"/>
    <property type="project" value="UniProtKB-UniRule"/>
</dbReference>
<dbReference type="InterPro" id="IPR001765">
    <property type="entry name" value="Carbonic_anhydrase"/>
</dbReference>
<evidence type="ECO:0000256" key="1">
    <source>
        <dbReference type="ARBA" id="ARBA00006217"/>
    </source>
</evidence>
<dbReference type="GO" id="GO:0004089">
    <property type="term" value="F:carbonate dehydratase activity"/>
    <property type="evidence" value="ECO:0007669"/>
    <property type="project" value="UniProtKB-UniRule"/>
</dbReference>
<dbReference type="AlphaFoldDB" id="A0A024UKW7"/>
<dbReference type="STRING" id="157072.A0A024UKW7"/>
<dbReference type="RefSeq" id="XP_008864562.1">
    <property type="nucleotide sequence ID" value="XM_008866340.1"/>
</dbReference>
<evidence type="ECO:0000256" key="8">
    <source>
        <dbReference type="RuleBase" id="RU003956"/>
    </source>
</evidence>
<comment type="catalytic activity">
    <reaction evidence="6 8">
        <text>hydrogencarbonate + H(+) = CO2 + H2O</text>
        <dbReference type="Rhea" id="RHEA:10748"/>
        <dbReference type="ChEBI" id="CHEBI:15377"/>
        <dbReference type="ChEBI" id="CHEBI:15378"/>
        <dbReference type="ChEBI" id="CHEBI:16526"/>
        <dbReference type="ChEBI" id="CHEBI:17544"/>
        <dbReference type="EC" id="4.2.1.1"/>
    </reaction>
</comment>
<evidence type="ECO:0000256" key="9">
    <source>
        <dbReference type="SAM" id="MobiDB-lite"/>
    </source>
</evidence>
<comment type="similarity">
    <text evidence="1 8">Belongs to the beta-class carbonic anhydrase family.</text>
</comment>
<dbReference type="eggNOG" id="KOG1578">
    <property type="taxonomic scope" value="Eukaryota"/>
</dbReference>
<evidence type="ECO:0000256" key="3">
    <source>
        <dbReference type="ARBA" id="ARBA00022723"/>
    </source>
</evidence>
<name>A0A024UKW7_9STRA</name>
<dbReference type="Pfam" id="PF00484">
    <property type="entry name" value="Pro_CA"/>
    <property type="match status" value="1"/>
</dbReference>
<evidence type="ECO:0000256" key="7">
    <source>
        <dbReference type="PIRSR" id="PIRSR601765-1"/>
    </source>
</evidence>